<dbReference type="GO" id="GO:0016887">
    <property type="term" value="F:ATP hydrolysis activity"/>
    <property type="evidence" value="ECO:0007669"/>
    <property type="project" value="InterPro"/>
</dbReference>
<dbReference type="FunFam" id="3.40.50.300:FF:000011">
    <property type="entry name" value="Putative ABC transporter ATP-binding component"/>
    <property type="match status" value="1"/>
</dbReference>
<keyword evidence="3 7" id="KW-0067">ATP-binding</keyword>
<keyword evidence="2" id="KW-0547">Nucleotide-binding</keyword>
<dbReference type="PROSITE" id="PS00211">
    <property type="entry name" value="ABC_TRANSPORTER_1"/>
    <property type="match status" value="2"/>
</dbReference>
<evidence type="ECO:0000256" key="5">
    <source>
        <dbReference type="SAM" id="MobiDB-lite"/>
    </source>
</evidence>
<dbReference type="GO" id="GO:0005524">
    <property type="term" value="F:ATP binding"/>
    <property type="evidence" value="ECO:0007669"/>
    <property type="project" value="UniProtKB-KW"/>
</dbReference>
<protein>
    <submittedName>
        <fullName evidence="7">ATP-binding cassette, subfamily F, member 3</fullName>
    </submittedName>
</protein>
<dbReference type="Pfam" id="PF12848">
    <property type="entry name" value="ABC_tran_Xtn"/>
    <property type="match status" value="1"/>
</dbReference>
<dbReference type="GO" id="GO:0003676">
    <property type="term" value="F:nucleic acid binding"/>
    <property type="evidence" value="ECO:0007669"/>
    <property type="project" value="UniProtKB-ARBA"/>
</dbReference>
<feature type="coiled-coil region" evidence="4">
    <location>
        <begin position="577"/>
        <end position="644"/>
    </location>
</feature>
<organism evidence="7 8">
    <name type="scientific">Alicyclobacillus macrosporangiidus</name>
    <dbReference type="NCBI Taxonomy" id="392015"/>
    <lineage>
        <taxon>Bacteria</taxon>
        <taxon>Bacillati</taxon>
        <taxon>Bacillota</taxon>
        <taxon>Bacilli</taxon>
        <taxon>Bacillales</taxon>
        <taxon>Alicyclobacillaceae</taxon>
        <taxon>Alicyclobacillus</taxon>
    </lineage>
</organism>
<feature type="domain" description="ABC transporter" evidence="6">
    <location>
        <begin position="331"/>
        <end position="544"/>
    </location>
</feature>
<gene>
    <name evidence="7" type="ORF">SAMN05421543_11683</name>
</gene>
<dbReference type="RefSeq" id="WP_074954358.1">
    <property type="nucleotide sequence ID" value="NZ_FPBV01000016.1"/>
</dbReference>
<evidence type="ECO:0000256" key="2">
    <source>
        <dbReference type="ARBA" id="ARBA00022741"/>
    </source>
</evidence>
<evidence type="ECO:0000313" key="7">
    <source>
        <dbReference type="EMBL" id="SFU97781.1"/>
    </source>
</evidence>
<dbReference type="SUPFAM" id="SSF52540">
    <property type="entry name" value="P-loop containing nucleoside triphosphate hydrolases"/>
    <property type="match status" value="2"/>
</dbReference>
<feature type="domain" description="ABC transporter" evidence="6">
    <location>
        <begin position="4"/>
        <end position="263"/>
    </location>
</feature>
<keyword evidence="1" id="KW-0677">Repeat</keyword>
<evidence type="ECO:0000313" key="8">
    <source>
        <dbReference type="Proteomes" id="UP000183508"/>
    </source>
</evidence>
<dbReference type="PANTHER" id="PTHR42855:SF2">
    <property type="entry name" value="DRUG RESISTANCE ABC TRANSPORTER,ATP-BINDING PROTEIN"/>
    <property type="match status" value="1"/>
</dbReference>
<dbReference type="CDD" id="cd03221">
    <property type="entry name" value="ABCF_EF-3"/>
    <property type="match status" value="2"/>
</dbReference>
<dbReference type="PROSITE" id="PS50893">
    <property type="entry name" value="ABC_TRANSPORTER_2"/>
    <property type="match status" value="2"/>
</dbReference>
<dbReference type="FunFam" id="3.40.50.300:FF:000309">
    <property type="entry name" value="ABC transporter ATP-binding protein"/>
    <property type="match status" value="1"/>
</dbReference>
<dbReference type="InterPro" id="IPR051309">
    <property type="entry name" value="ABCF_ATPase"/>
</dbReference>
<accession>A0A1I7KK42</accession>
<dbReference type="STRING" id="392015.SAMN05421543_11683"/>
<dbReference type="InterPro" id="IPR017871">
    <property type="entry name" value="ABC_transporter-like_CS"/>
</dbReference>
<keyword evidence="4" id="KW-0175">Coiled coil</keyword>
<sequence length="663" mass="73867">MIVLQADGIEKQYDGREVLRGASLLVQAGDRTALVGPNGAGKTTLLRIVTGVEAPDAGTIHVQKGLSVGYVAQFVEAEEGQTVYQYMEGAFAHLREWERRLRTLEQEMADPRVYEDSARFSEVSAAYDRLRETFEQAGGYAVDARIRRVLDGLRFPAAMHGQPVSSLSGGQKTRLSLARLLAWQPDLLVLDEPTNYLDTETVTWLESYLQGYPGAILLVSHDRYFLDRIATVVYELEDGVTTRYTGNYSDYVAEKAARYEADLKRYEAQQKEIARQEAFIQKNIARSTTTRRAQSRRKLLVKMVRLERPTQRTPRMALRFTCARESGRDVLRTEGLVIGHPGNPLAGPLHLFISRGQRIALLGPNGIGKSTLLKTLAGLLPPLAGSVQWGTHADIGYYDQEQADLDPARTVLDTLWDEHPEMDLTTVRTALGRFLFRGEDVDKPVAGLSGGERSRLSLCRLMLRQPNVLLLDEPTNHLDLWSKEVLEDALQDYDGTVLFISHDRYFIDAIATHVWTLDEDGLHTYIGNYTEYAAKRAEEQKWKPAPGEEDGPGRTNPAGAARPASDRTSPAAAPGSVRIRSSEVRKLRERVAQLEARAAEVEARQAAIAHQLTEAAMAQDLDRLRALQDESARLEQAHADLLAEWEQRALELEALEAMTDGGA</sequence>
<dbReference type="PANTHER" id="PTHR42855">
    <property type="entry name" value="ABC TRANSPORTER ATP-BINDING SUBUNIT"/>
    <property type="match status" value="1"/>
</dbReference>
<dbReference type="AlphaFoldDB" id="A0A1I7KK42"/>
<dbReference type="InterPro" id="IPR003439">
    <property type="entry name" value="ABC_transporter-like_ATP-bd"/>
</dbReference>
<dbReference type="Pfam" id="PF00005">
    <property type="entry name" value="ABC_tran"/>
    <property type="match status" value="2"/>
</dbReference>
<dbReference type="InterPro" id="IPR027417">
    <property type="entry name" value="P-loop_NTPase"/>
</dbReference>
<evidence type="ECO:0000259" key="6">
    <source>
        <dbReference type="PROSITE" id="PS50893"/>
    </source>
</evidence>
<dbReference type="eggNOG" id="COG0488">
    <property type="taxonomic scope" value="Bacteria"/>
</dbReference>
<dbReference type="InterPro" id="IPR003593">
    <property type="entry name" value="AAA+_ATPase"/>
</dbReference>
<reference evidence="8" key="1">
    <citation type="submission" date="2016-10" db="EMBL/GenBank/DDBJ databases">
        <authorList>
            <person name="Varghese N."/>
        </authorList>
    </citation>
    <scope>NUCLEOTIDE SEQUENCE [LARGE SCALE GENOMIC DNA]</scope>
    <source>
        <strain evidence="8">DSM 17980</strain>
    </source>
</reference>
<dbReference type="EMBL" id="FPBV01000016">
    <property type="protein sequence ID" value="SFU97781.1"/>
    <property type="molecule type" value="Genomic_DNA"/>
</dbReference>
<name>A0A1I7KK42_9BACL</name>
<dbReference type="SMART" id="SM00382">
    <property type="entry name" value="AAA"/>
    <property type="match status" value="2"/>
</dbReference>
<proteinExistence type="predicted"/>
<evidence type="ECO:0000256" key="3">
    <source>
        <dbReference type="ARBA" id="ARBA00022840"/>
    </source>
</evidence>
<keyword evidence="8" id="KW-1185">Reference proteome</keyword>
<dbReference type="OrthoDB" id="9760950at2"/>
<feature type="region of interest" description="Disordered" evidence="5">
    <location>
        <begin position="539"/>
        <end position="577"/>
    </location>
</feature>
<dbReference type="Gene3D" id="3.40.50.300">
    <property type="entry name" value="P-loop containing nucleotide triphosphate hydrolases"/>
    <property type="match status" value="2"/>
</dbReference>
<evidence type="ECO:0000256" key="1">
    <source>
        <dbReference type="ARBA" id="ARBA00022737"/>
    </source>
</evidence>
<evidence type="ECO:0000256" key="4">
    <source>
        <dbReference type="SAM" id="Coils"/>
    </source>
</evidence>
<dbReference type="InterPro" id="IPR032781">
    <property type="entry name" value="ABC_tran_Xtn"/>
</dbReference>
<dbReference type="Proteomes" id="UP000183508">
    <property type="component" value="Unassembled WGS sequence"/>
</dbReference>